<proteinExistence type="predicted"/>
<sequence length="76" mass="7588">MKLEDFKKLELETLQKIHGGDNVNDCVGGIIASAAVIGVAATGPVGWLALGALGGAAATAGFATGYSCTALYFEGN</sequence>
<dbReference type="InterPro" id="IPR019493">
    <property type="entry name" value="Bacteriocin_IIb_lactacin-rel"/>
</dbReference>
<protein>
    <recommendedName>
        <fullName evidence="3">Bacteriocin</fullName>
    </recommendedName>
</protein>
<organism evidence="1 2">
    <name type="scientific">Thomasclavelia ramosa</name>
    <dbReference type="NCBI Taxonomy" id="1547"/>
    <lineage>
        <taxon>Bacteria</taxon>
        <taxon>Bacillati</taxon>
        <taxon>Bacillota</taxon>
        <taxon>Erysipelotrichia</taxon>
        <taxon>Erysipelotrichales</taxon>
        <taxon>Coprobacillaceae</taxon>
        <taxon>Thomasclavelia</taxon>
    </lineage>
</organism>
<dbReference type="AlphaFoldDB" id="A0A3E3ECL1"/>
<reference evidence="1 2" key="1">
    <citation type="submission" date="2018-08" db="EMBL/GenBank/DDBJ databases">
        <title>A genome reference for cultivated species of the human gut microbiota.</title>
        <authorList>
            <person name="Zou Y."/>
            <person name="Xue W."/>
            <person name="Luo G."/>
        </authorList>
    </citation>
    <scope>NUCLEOTIDE SEQUENCE [LARGE SCALE GENOMIC DNA]</scope>
    <source>
        <strain evidence="1 2">OM06-4</strain>
    </source>
</reference>
<dbReference type="RefSeq" id="WP_117581579.1">
    <property type="nucleotide sequence ID" value="NZ_QUSL01000015.1"/>
</dbReference>
<name>A0A3E3ECL1_9FIRM</name>
<evidence type="ECO:0008006" key="3">
    <source>
        <dbReference type="Google" id="ProtNLM"/>
    </source>
</evidence>
<dbReference type="Proteomes" id="UP000261032">
    <property type="component" value="Unassembled WGS sequence"/>
</dbReference>
<dbReference type="Pfam" id="PF10439">
    <property type="entry name" value="Bacteriocin_IIc"/>
    <property type="match status" value="1"/>
</dbReference>
<evidence type="ECO:0000313" key="2">
    <source>
        <dbReference type="Proteomes" id="UP000261032"/>
    </source>
</evidence>
<dbReference type="GO" id="GO:0042742">
    <property type="term" value="P:defense response to bacterium"/>
    <property type="evidence" value="ECO:0007669"/>
    <property type="project" value="InterPro"/>
</dbReference>
<dbReference type="EMBL" id="QUSL01000015">
    <property type="protein sequence ID" value="RGD84663.1"/>
    <property type="molecule type" value="Genomic_DNA"/>
</dbReference>
<accession>A0A3E3ECL1</accession>
<gene>
    <name evidence="1" type="ORF">DXB93_10220</name>
</gene>
<evidence type="ECO:0000313" key="1">
    <source>
        <dbReference type="EMBL" id="RGD84663.1"/>
    </source>
</evidence>
<comment type="caution">
    <text evidence="1">The sequence shown here is derived from an EMBL/GenBank/DDBJ whole genome shotgun (WGS) entry which is preliminary data.</text>
</comment>